<dbReference type="InterPro" id="IPR050557">
    <property type="entry name" value="RTX_toxin/Mannuronan_C5-epim"/>
</dbReference>
<dbReference type="PROSITE" id="PS00330">
    <property type="entry name" value="HEMOLYSIN_CALCIUM"/>
    <property type="match status" value="3"/>
</dbReference>
<dbReference type="PANTHER" id="PTHR38340">
    <property type="entry name" value="S-LAYER PROTEIN"/>
    <property type="match status" value="1"/>
</dbReference>
<reference evidence="5" key="1">
    <citation type="submission" date="2019-08" db="EMBL/GenBank/DDBJ databases">
        <authorList>
            <person name="Kucharzyk K."/>
            <person name="Murdoch R.W."/>
            <person name="Higgins S."/>
            <person name="Loffler F."/>
        </authorList>
    </citation>
    <scope>NUCLEOTIDE SEQUENCE</scope>
</reference>
<evidence type="ECO:0000256" key="1">
    <source>
        <dbReference type="ARBA" id="ARBA00004613"/>
    </source>
</evidence>
<dbReference type="Pfam" id="PF00353">
    <property type="entry name" value="HemolysinCabind"/>
    <property type="match status" value="2"/>
</dbReference>
<name>A0A644XKD5_9ZZZZ</name>
<dbReference type="AlphaFoldDB" id="A0A644XKD5"/>
<dbReference type="InterPro" id="IPR010566">
    <property type="entry name" value="Haemolys_ca-bd"/>
</dbReference>
<sequence length="244" mass="25042">MIFASGIALADLQATATDTDGNGIKDLTITFTNGTGSVTLEEVFRTESWAHDRQVDWFEFADGTVMSHEQFFAAVYHNGTVGNDVLEGTSNNDTMSGGLGNDRFNGSTGNDAISGGDGDDTLSGGAGADTLDGGAGNDILTGGAGADHFLFTAASSGVNTITDFNQLDGGADERDIFEFQGLLVGSFTYLGTGAFSGGSDNSEARVTGNQVLIDTDGNGTANFTLTLTGLTSASQIGTDDFLFT</sequence>
<dbReference type="PRINTS" id="PR00313">
    <property type="entry name" value="CABNDNGRPT"/>
</dbReference>
<dbReference type="EMBL" id="VSSQ01002586">
    <property type="protein sequence ID" value="MPM16301.1"/>
    <property type="molecule type" value="Genomic_DNA"/>
</dbReference>
<evidence type="ECO:0000256" key="2">
    <source>
        <dbReference type="ARBA" id="ARBA00022525"/>
    </source>
</evidence>
<feature type="domain" description="Haemolysin-type calcium binding-related" evidence="4">
    <location>
        <begin position="26"/>
        <end position="69"/>
    </location>
</feature>
<dbReference type="GO" id="GO:0005509">
    <property type="term" value="F:calcium ion binding"/>
    <property type="evidence" value="ECO:0007669"/>
    <property type="project" value="InterPro"/>
</dbReference>
<evidence type="ECO:0000313" key="5">
    <source>
        <dbReference type="EMBL" id="MPM16301.1"/>
    </source>
</evidence>
<dbReference type="PANTHER" id="PTHR38340:SF1">
    <property type="entry name" value="S-LAYER PROTEIN"/>
    <property type="match status" value="1"/>
</dbReference>
<dbReference type="Pfam" id="PF06594">
    <property type="entry name" value="HCBP_related"/>
    <property type="match status" value="1"/>
</dbReference>
<accession>A0A644XKD5</accession>
<dbReference type="InterPro" id="IPR018511">
    <property type="entry name" value="Hemolysin-typ_Ca-bd_CS"/>
</dbReference>
<evidence type="ECO:0000256" key="3">
    <source>
        <dbReference type="SAM" id="MobiDB-lite"/>
    </source>
</evidence>
<dbReference type="InterPro" id="IPR011049">
    <property type="entry name" value="Serralysin-like_metalloprot_C"/>
</dbReference>
<dbReference type="InterPro" id="IPR001343">
    <property type="entry name" value="Hemolysn_Ca-bd"/>
</dbReference>
<comment type="caution">
    <text evidence="5">The sequence shown here is derived from an EMBL/GenBank/DDBJ whole genome shotgun (WGS) entry which is preliminary data.</text>
</comment>
<keyword evidence="2" id="KW-0964">Secreted</keyword>
<organism evidence="5">
    <name type="scientific">bioreactor metagenome</name>
    <dbReference type="NCBI Taxonomy" id="1076179"/>
    <lineage>
        <taxon>unclassified sequences</taxon>
        <taxon>metagenomes</taxon>
        <taxon>ecological metagenomes</taxon>
    </lineage>
</organism>
<dbReference type="Gene3D" id="2.150.10.10">
    <property type="entry name" value="Serralysin-like metalloprotease, C-terminal"/>
    <property type="match status" value="1"/>
</dbReference>
<protein>
    <recommendedName>
        <fullName evidence="4">Haemolysin-type calcium binding-related domain-containing protein</fullName>
    </recommendedName>
</protein>
<gene>
    <name evidence="5" type="ORF">SDC9_62679</name>
</gene>
<evidence type="ECO:0000259" key="4">
    <source>
        <dbReference type="Pfam" id="PF06594"/>
    </source>
</evidence>
<proteinExistence type="predicted"/>
<dbReference type="SUPFAM" id="SSF51120">
    <property type="entry name" value="beta-Roll"/>
    <property type="match status" value="1"/>
</dbReference>
<comment type="subcellular location">
    <subcellularLocation>
        <location evidence="1">Secreted</location>
    </subcellularLocation>
</comment>
<feature type="region of interest" description="Disordered" evidence="3">
    <location>
        <begin position="96"/>
        <end position="127"/>
    </location>
</feature>
<dbReference type="GO" id="GO:0005576">
    <property type="term" value="C:extracellular region"/>
    <property type="evidence" value="ECO:0007669"/>
    <property type="project" value="UniProtKB-SubCell"/>
</dbReference>